<reference evidence="6 7" key="1">
    <citation type="submission" date="2021-04" db="EMBL/GenBank/DDBJ databases">
        <authorList>
            <person name="Sun C."/>
        </authorList>
    </citation>
    <scope>NUCLEOTIDE SEQUENCE [LARGE SCALE GENOMIC DNA]</scope>
    <source>
        <strain evidence="6 7">A79</strain>
    </source>
</reference>
<dbReference type="PANTHER" id="PTHR10133:SF27">
    <property type="entry name" value="DNA POLYMERASE NU"/>
    <property type="match status" value="1"/>
</dbReference>
<reference evidence="7" key="2">
    <citation type="submission" date="2023-07" db="EMBL/GenBank/DDBJ databases">
        <title>Marinomonas vulgaris A79, complete genome.</title>
        <authorList>
            <person name="Ying J.-J."/>
        </authorList>
    </citation>
    <scope>NUCLEOTIDE SEQUENCE [LARGE SCALE GENOMIC DNA]</scope>
    <source>
        <strain evidence="7">A79</strain>
    </source>
</reference>
<dbReference type="EMBL" id="JAGSSV010000012">
    <property type="protein sequence ID" value="MBR7889407.1"/>
    <property type="molecule type" value="Genomic_DNA"/>
</dbReference>
<dbReference type="Proteomes" id="UP000679722">
    <property type="component" value="Unassembled WGS sequence"/>
</dbReference>
<evidence type="ECO:0000313" key="6">
    <source>
        <dbReference type="EMBL" id="MBR7889407.1"/>
    </source>
</evidence>
<accession>A0ABS5HCM2</accession>
<evidence type="ECO:0000313" key="7">
    <source>
        <dbReference type="Proteomes" id="UP000679722"/>
    </source>
</evidence>
<proteinExistence type="predicted"/>
<sequence length="53" mass="5851">MILQVHDELIFEVAEKDLDAAQAKSTDIMQNSSKIDVPLLVEAGVGDNWDEAH</sequence>
<dbReference type="EC" id="2.7.7.7" evidence="2"/>
<evidence type="ECO:0000256" key="1">
    <source>
        <dbReference type="ARBA" id="ARBA00011541"/>
    </source>
</evidence>
<dbReference type="Pfam" id="PF00476">
    <property type="entry name" value="DNA_pol_A"/>
    <property type="match status" value="1"/>
</dbReference>
<comment type="catalytic activity">
    <reaction evidence="4">
        <text>DNA(n) + a 2'-deoxyribonucleoside 5'-triphosphate = DNA(n+1) + diphosphate</text>
        <dbReference type="Rhea" id="RHEA:22508"/>
        <dbReference type="Rhea" id="RHEA-COMP:17339"/>
        <dbReference type="Rhea" id="RHEA-COMP:17340"/>
        <dbReference type="ChEBI" id="CHEBI:33019"/>
        <dbReference type="ChEBI" id="CHEBI:61560"/>
        <dbReference type="ChEBI" id="CHEBI:173112"/>
        <dbReference type="EC" id="2.7.7.7"/>
    </reaction>
</comment>
<organism evidence="6 7">
    <name type="scientific">Marinomonas vulgaris</name>
    <dbReference type="NCBI Taxonomy" id="2823372"/>
    <lineage>
        <taxon>Bacteria</taxon>
        <taxon>Pseudomonadati</taxon>
        <taxon>Pseudomonadota</taxon>
        <taxon>Gammaproteobacteria</taxon>
        <taxon>Oceanospirillales</taxon>
        <taxon>Oceanospirillaceae</taxon>
        <taxon>Marinomonas</taxon>
    </lineage>
</organism>
<dbReference type="PANTHER" id="PTHR10133">
    <property type="entry name" value="DNA POLYMERASE I"/>
    <property type="match status" value="1"/>
</dbReference>
<keyword evidence="7" id="KW-1185">Reference proteome</keyword>
<dbReference type="InterPro" id="IPR043502">
    <property type="entry name" value="DNA/RNA_pol_sf"/>
</dbReference>
<evidence type="ECO:0000256" key="4">
    <source>
        <dbReference type="ARBA" id="ARBA00049244"/>
    </source>
</evidence>
<dbReference type="InterPro" id="IPR002298">
    <property type="entry name" value="DNA_polymerase_A"/>
</dbReference>
<evidence type="ECO:0000259" key="5">
    <source>
        <dbReference type="Pfam" id="PF00476"/>
    </source>
</evidence>
<protein>
    <recommendedName>
        <fullName evidence="2">DNA-directed DNA polymerase</fullName>
        <ecNumber evidence="2">2.7.7.7</ecNumber>
    </recommendedName>
</protein>
<evidence type="ECO:0000256" key="3">
    <source>
        <dbReference type="ARBA" id="ARBA00022705"/>
    </source>
</evidence>
<keyword evidence="3" id="KW-0235">DNA replication</keyword>
<dbReference type="Gene3D" id="3.30.70.370">
    <property type="match status" value="1"/>
</dbReference>
<comment type="caution">
    <text evidence="6">The sequence shown here is derived from an EMBL/GenBank/DDBJ whole genome shotgun (WGS) entry which is preliminary data.</text>
</comment>
<dbReference type="InterPro" id="IPR001098">
    <property type="entry name" value="DNA-dir_DNA_pol_A_palm_dom"/>
</dbReference>
<feature type="domain" description="DNA-directed DNA polymerase family A palm" evidence="5">
    <location>
        <begin position="1"/>
        <end position="51"/>
    </location>
</feature>
<gene>
    <name evidence="6" type="ORF">J9B83_10690</name>
</gene>
<comment type="subunit">
    <text evidence="1">Single-chain monomer with multiple functions.</text>
</comment>
<name>A0ABS5HCM2_9GAMM</name>
<dbReference type="SUPFAM" id="SSF56672">
    <property type="entry name" value="DNA/RNA polymerases"/>
    <property type="match status" value="1"/>
</dbReference>
<evidence type="ECO:0000256" key="2">
    <source>
        <dbReference type="ARBA" id="ARBA00012417"/>
    </source>
</evidence>